<dbReference type="EMBL" id="GEDC01009663">
    <property type="protein sequence ID" value="JAS27635.1"/>
    <property type="molecule type" value="Transcribed_RNA"/>
</dbReference>
<dbReference type="EMBL" id="GEDC01026008">
    <property type="protein sequence ID" value="JAS11290.1"/>
    <property type="molecule type" value="Transcribed_RNA"/>
</dbReference>
<proteinExistence type="predicted"/>
<evidence type="ECO:0000313" key="2">
    <source>
        <dbReference type="EMBL" id="JAS27635.1"/>
    </source>
</evidence>
<name>A0A1B6DPM1_9HEMI</name>
<dbReference type="AlphaFoldDB" id="A0A1B6DPM1"/>
<sequence length="106" mass="12357">MGLIVYDIHFCRAEELFRIIFAFHHVLKLNFGEMTEDASSKPLNRPPWQRAFYLLLCKIIYPQNLTVFSSRVREKIQQTFHSRLLPPLPTATISPIVETINPSEQS</sequence>
<reference evidence="2" key="1">
    <citation type="submission" date="2015-12" db="EMBL/GenBank/DDBJ databases">
        <title>De novo transcriptome assembly of four potential Pierce s Disease insect vectors from Arizona vineyards.</title>
        <authorList>
            <person name="Tassone E.E."/>
        </authorList>
    </citation>
    <scope>NUCLEOTIDE SEQUENCE</scope>
</reference>
<protein>
    <submittedName>
        <fullName evidence="2">Uncharacterized protein</fullName>
    </submittedName>
</protein>
<evidence type="ECO:0000313" key="1">
    <source>
        <dbReference type="EMBL" id="JAS11290.1"/>
    </source>
</evidence>
<organism evidence="2">
    <name type="scientific">Clastoptera arizonana</name>
    <name type="common">Arizona spittle bug</name>
    <dbReference type="NCBI Taxonomy" id="38151"/>
    <lineage>
        <taxon>Eukaryota</taxon>
        <taxon>Metazoa</taxon>
        <taxon>Ecdysozoa</taxon>
        <taxon>Arthropoda</taxon>
        <taxon>Hexapoda</taxon>
        <taxon>Insecta</taxon>
        <taxon>Pterygota</taxon>
        <taxon>Neoptera</taxon>
        <taxon>Paraneoptera</taxon>
        <taxon>Hemiptera</taxon>
        <taxon>Auchenorrhyncha</taxon>
        <taxon>Cercopoidea</taxon>
        <taxon>Clastopteridae</taxon>
        <taxon>Clastoptera</taxon>
    </lineage>
</organism>
<accession>A0A1B6DPM1</accession>
<gene>
    <name evidence="2" type="ORF">g.6640</name>
    <name evidence="1" type="ORF">g.6641</name>
</gene>